<evidence type="ECO:0000313" key="1">
    <source>
        <dbReference type="EMBL" id="AKJ74061.1"/>
    </source>
</evidence>
<dbReference type="RefSeq" id="YP_009223511.1">
    <property type="nucleotide sequence ID" value="NC_029071.1"/>
</dbReference>
<dbReference type="Proteomes" id="UP000202469">
    <property type="component" value="Genome"/>
</dbReference>
<sequence length="116" mass="12945">MFDFDTNKLTPQQVIAIAESQGTSPLRVAIQSNGYRQSSSFWEPVKDINGANDRYPVISLGNDVDVVGKLSRSIAQSVHFLNHRPICISLVAFPPLWLDASKLSITALNNQRRFML</sequence>
<dbReference type="KEGG" id="vg:26794599"/>
<dbReference type="GeneID" id="26794599"/>
<reference evidence="1 2" key="1">
    <citation type="journal article" date="2016" name="Virus Genes">
        <title>Genomic characterization of Salmonella bacteriophages isolated from India.</title>
        <authorList>
            <person name="Karpe Y.A."/>
            <person name="Kanade G.D."/>
            <person name="Pingale K.D."/>
            <person name="Arankalle V.A."/>
            <person name="Banerjee K."/>
        </authorList>
    </citation>
    <scope>NUCLEOTIDE SEQUENCE [LARGE SCALE GENOMIC DNA]</scope>
</reference>
<name>A0A0N7CFM1_9CAUD</name>
<accession>A0A0N7CFM1</accession>
<organism evidence="1 2">
    <name type="scientific">Salmonella phage 36</name>
    <dbReference type="NCBI Taxonomy" id="1654889"/>
    <lineage>
        <taxon>Viruses</taxon>
        <taxon>Duplodnaviria</taxon>
        <taxon>Heunggongvirae</taxon>
        <taxon>Uroviricota</taxon>
        <taxon>Caudoviricetes</taxon>
        <taxon>Drexlerviridae</taxon>
        <taxon>Tempevirinae</taxon>
        <taxon>Tlsvirus</taxon>
        <taxon>Tlsvirus tv36</taxon>
    </lineage>
</organism>
<dbReference type="EMBL" id="KR296690">
    <property type="protein sequence ID" value="AKJ74061.1"/>
    <property type="molecule type" value="Genomic_DNA"/>
</dbReference>
<protein>
    <submittedName>
        <fullName evidence="1">Uncharacterized protein</fullName>
    </submittedName>
</protein>
<evidence type="ECO:0000313" key="2">
    <source>
        <dbReference type="Proteomes" id="UP000202469"/>
    </source>
</evidence>
<proteinExistence type="predicted"/>
<gene>
    <name evidence="1" type="ORF">SP36_89</name>
</gene>